<dbReference type="RefSeq" id="WP_100712915.1">
    <property type="nucleotide sequence ID" value="NZ_NPDY01000002.1"/>
</dbReference>
<dbReference type="Proteomes" id="UP000231990">
    <property type="component" value="Unassembled WGS sequence"/>
</dbReference>
<dbReference type="EC" id="3.4.21.53" evidence="2"/>
<comment type="similarity">
    <text evidence="2">Belongs to the peptidase S16 family.</text>
</comment>
<feature type="domain" description="Lon proteolytic" evidence="3">
    <location>
        <begin position="308"/>
        <end position="506"/>
    </location>
</feature>
<reference evidence="6 7" key="1">
    <citation type="submission" date="2017-07" db="EMBL/GenBank/DDBJ databases">
        <title>Leptospira spp. isolated from tropical soils.</title>
        <authorList>
            <person name="Thibeaux R."/>
            <person name="Iraola G."/>
            <person name="Ferres I."/>
            <person name="Bierque E."/>
            <person name="Girault D."/>
            <person name="Soupe-Gilbert M.-E."/>
            <person name="Picardeau M."/>
            <person name="Goarant C."/>
        </authorList>
    </citation>
    <scope>NUCLEOTIDE SEQUENCE [LARGE SCALE GENOMIC DNA]</scope>
    <source>
        <strain evidence="5 7">FH1-B-B1</strain>
        <strain evidence="4 6">FH1-B-C1</strain>
    </source>
</reference>
<dbReference type="Pfam" id="PF13654">
    <property type="entry name" value="AAA_32"/>
    <property type="match status" value="1"/>
</dbReference>
<feature type="active site" evidence="2">
    <location>
        <position position="400"/>
    </location>
</feature>
<dbReference type="Pfam" id="PF05362">
    <property type="entry name" value="Lon_C"/>
    <property type="match status" value="1"/>
</dbReference>
<keyword evidence="1 2" id="KW-0645">Protease</keyword>
<dbReference type="InterPro" id="IPR020568">
    <property type="entry name" value="Ribosomal_Su5_D2-typ_SF"/>
</dbReference>
<accession>A0A2M9ZPT5</accession>
<dbReference type="Proteomes" id="UP000231962">
    <property type="component" value="Unassembled WGS sequence"/>
</dbReference>
<feature type="active site" evidence="2">
    <location>
        <position position="443"/>
    </location>
</feature>
<sequence>MLRKVLPTQTEVKFRAVRAKQLNGLPDFLVFHKQEMRTFKQALDNPGLFRHLLITGPEIESNLLRFGQYLQSFLSGVPVVAEPAPTLLSLAGLPMEEKYRPGRIAEADGGFLVLPLRPLVEEPDLYFFLKGVILTGKIDFLALPEGPDSRYINRFHPSIPSKFRLILVGEEQETDAMALLDPDFYVGFDFKIHLPYEISLGTSELPVFFGLMKSWEKPGYPPLDKTALDALLELALRWNDSKTRISLHLSELRSFVTEVLAIYRKGGKSVSRAQIEAAPEEIQKRTAIHKRKYVENIKEGLISVQLKGKKTGRINGLSIILLQSSLLDFGQVNQVSARVSLGSGNLINIEREVNLSGDLHDKGVFILQSYIKGMFSHIQSFGLDASILFEQNHSPIDGDSASCAELLALLSALSGLEIPCNIAATGAMSQYGEILPVGSVNAKVQAWYDVTRLAGSSKDTYTLYLPKDNVRDLNLNKEIRNLMKKEKFRIISCSHVEDLIPEIFGLPAGKLSKLGKYPEGSLFRIIEERIDRKRESEEHE</sequence>
<dbReference type="EMBL" id="NPDZ01000003">
    <property type="protein sequence ID" value="PJZ74035.1"/>
    <property type="molecule type" value="Genomic_DNA"/>
</dbReference>
<dbReference type="GO" id="GO:0004252">
    <property type="term" value="F:serine-type endopeptidase activity"/>
    <property type="evidence" value="ECO:0007669"/>
    <property type="project" value="UniProtKB-UniRule"/>
</dbReference>
<dbReference type="InterPro" id="IPR027417">
    <property type="entry name" value="P-loop_NTPase"/>
</dbReference>
<organism evidence="5 7">
    <name type="scientific">Leptospira perolatii</name>
    <dbReference type="NCBI Taxonomy" id="2023191"/>
    <lineage>
        <taxon>Bacteria</taxon>
        <taxon>Pseudomonadati</taxon>
        <taxon>Spirochaetota</taxon>
        <taxon>Spirochaetia</taxon>
        <taxon>Leptospirales</taxon>
        <taxon>Leptospiraceae</taxon>
        <taxon>Leptospira</taxon>
    </lineage>
</organism>
<dbReference type="Gene3D" id="3.30.230.10">
    <property type="match status" value="1"/>
</dbReference>
<dbReference type="SUPFAM" id="SSF54211">
    <property type="entry name" value="Ribosomal protein S5 domain 2-like"/>
    <property type="match status" value="1"/>
</dbReference>
<dbReference type="GO" id="GO:0005524">
    <property type="term" value="F:ATP binding"/>
    <property type="evidence" value="ECO:0007669"/>
    <property type="project" value="InterPro"/>
</dbReference>
<keyword evidence="2" id="KW-0378">Hydrolase</keyword>
<evidence type="ECO:0000256" key="2">
    <source>
        <dbReference type="PROSITE-ProRule" id="PRU01122"/>
    </source>
</evidence>
<keyword evidence="2" id="KW-0720">Serine protease</keyword>
<dbReference type="InterPro" id="IPR046843">
    <property type="entry name" value="LonB_AAA-LID"/>
</dbReference>
<dbReference type="GO" id="GO:0004176">
    <property type="term" value="F:ATP-dependent peptidase activity"/>
    <property type="evidence" value="ECO:0007669"/>
    <property type="project" value="UniProtKB-UniRule"/>
</dbReference>
<dbReference type="OrthoDB" id="9758568at2"/>
<dbReference type="PANTHER" id="PTHR10046">
    <property type="entry name" value="ATP DEPENDENT LON PROTEASE FAMILY MEMBER"/>
    <property type="match status" value="1"/>
</dbReference>
<dbReference type="Pfam" id="PF20436">
    <property type="entry name" value="LonB_AAA-LID"/>
    <property type="match status" value="1"/>
</dbReference>
<evidence type="ECO:0000256" key="1">
    <source>
        <dbReference type="ARBA" id="ARBA00022670"/>
    </source>
</evidence>
<dbReference type="AlphaFoldDB" id="A0A2M9ZPT5"/>
<evidence type="ECO:0000259" key="3">
    <source>
        <dbReference type="PROSITE" id="PS51786"/>
    </source>
</evidence>
<evidence type="ECO:0000313" key="4">
    <source>
        <dbReference type="EMBL" id="PJZ70912.1"/>
    </source>
</evidence>
<dbReference type="InterPro" id="IPR041699">
    <property type="entry name" value="AAA_32"/>
</dbReference>
<evidence type="ECO:0000313" key="6">
    <source>
        <dbReference type="Proteomes" id="UP000231962"/>
    </source>
</evidence>
<dbReference type="GO" id="GO:0006508">
    <property type="term" value="P:proteolysis"/>
    <property type="evidence" value="ECO:0007669"/>
    <property type="project" value="UniProtKB-KW"/>
</dbReference>
<name>A0A2M9ZPT5_9LEPT</name>
<dbReference type="PROSITE" id="PS51786">
    <property type="entry name" value="LON_PROTEOLYTIC"/>
    <property type="match status" value="1"/>
</dbReference>
<evidence type="ECO:0000313" key="5">
    <source>
        <dbReference type="EMBL" id="PJZ74035.1"/>
    </source>
</evidence>
<comment type="catalytic activity">
    <reaction evidence="2">
        <text>Hydrolysis of proteins in presence of ATP.</text>
        <dbReference type="EC" id="3.4.21.53"/>
    </reaction>
</comment>
<keyword evidence="6" id="KW-1185">Reference proteome</keyword>
<gene>
    <name evidence="4" type="ORF">CH360_03595</name>
    <name evidence="5" type="ORF">CH373_06735</name>
</gene>
<dbReference type="InterPro" id="IPR027065">
    <property type="entry name" value="Lon_Prtase"/>
</dbReference>
<dbReference type="GO" id="GO:0030163">
    <property type="term" value="P:protein catabolic process"/>
    <property type="evidence" value="ECO:0007669"/>
    <property type="project" value="InterPro"/>
</dbReference>
<dbReference type="InterPro" id="IPR014721">
    <property type="entry name" value="Ribsml_uS5_D2-typ_fold_subgr"/>
</dbReference>
<dbReference type="Gene3D" id="3.40.50.300">
    <property type="entry name" value="P-loop containing nucleotide triphosphate hydrolases"/>
    <property type="match status" value="1"/>
</dbReference>
<dbReference type="InterPro" id="IPR008269">
    <property type="entry name" value="Lon_proteolytic"/>
</dbReference>
<proteinExistence type="inferred from homology"/>
<dbReference type="EMBL" id="NPDY01000002">
    <property type="protein sequence ID" value="PJZ70912.1"/>
    <property type="molecule type" value="Genomic_DNA"/>
</dbReference>
<protein>
    <recommendedName>
        <fullName evidence="2">endopeptidase La</fullName>
        <ecNumber evidence="2">3.4.21.53</ecNumber>
    </recommendedName>
</protein>
<evidence type="ECO:0000313" key="7">
    <source>
        <dbReference type="Proteomes" id="UP000231990"/>
    </source>
</evidence>
<comment type="caution">
    <text evidence="5">The sequence shown here is derived from an EMBL/GenBank/DDBJ whole genome shotgun (WGS) entry which is preliminary data.</text>
</comment>